<dbReference type="STRING" id="1128398.Curi_c25070"/>
<dbReference type="HOGENOM" id="CLU_000445_107_27_9"/>
<dbReference type="PANTHER" id="PTHR32089:SF112">
    <property type="entry name" value="LYSOZYME-LIKE PROTEIN-RELATED"/>
    <property type="match status" value="1"/>
</dbReference>
<dbReference type="OrthoDB" id="1706317at2"/>
<reference evidence="5 6" key="1">
    <citation type="journal article" date="2012" name="PLoS ONE">
        <title>The purine-utilizing bacterium Clostridium acidurici 9a: a genome-guided metabolic reconsideration.</title>
        <authorList>
            <person name="Hartwich K."/>
            <person name="Poehlein A."/>
            <person name="Daniel R."/>
        </authorList>
    </citation>
    <scope>NUCLEOTIDE SEQUENCE [LARGE SCALE GENOMIC DNA]</scope>
    <source>
        <strain evidence="6">ATCC 7906 / DSM 604 / BCRC 14475 / CIP 104303 / KCTC 5404 / NCIMB 10678 / 9a</strain>
    </source>
</reference>
<sequence>MKLTIRMRMYSTSAIIIMLTIILSILSIYSLRTVKDRSNQITDTWLNAVDLAHKANKTLVDFRSREYVHIIADDPELVDDAEKDLKNLRSEFEKYINEYSKIIKSKKEKNMIEQINKEWKSYLNISNKLLYLGKAGEGKVAMEATLGYSQDHFTKINNLIEELVKRNSKSANSVHTENNKHYNDARMRFILISIAIVLVNGIFAIYNGRDVSGRIANLSSIIKETAKLKLSDDDDKISEVKISKSRLQDEISIMQDLILSMRCELRQIINNIKDNSDKVALSSENVSTTMSETSISIEGVARATSELAEGTADLAQNVQGGVDKINLLAECINQCVNNSDTIKRHIEKTTKASEEGMLYIGSLEDSVGANSIIANKVSDQVDILYNESKSIEKVIEVINSITGQINLLSLNASIEAARAGEHGRGFAVVAEEIRKLAIATDTSTKEIEEIISIVKKEVDNTKSQVTESISAIKQTSIASDSTKKSFENIEDQISGIIYELDILINNIRDIDKSKDEFIITMDEISAISEEAAASTEEISVAMEQQSASVEQVSSSSNELIKVVHDLEELVNRFRT</sequence>
<organism evidence="5 6">
    <name type="scientific">Gottschalkia acidurici (strain ATCC 7906 / DSM 604 / BCRC 14475 / CIP 104303 / KCTC 5404 / NCIMB 10678 / 9a)</name>
    <name type="common">Clostridium acidurici</name>
    <dbReference type="NCBI Taxonomy" id="1128398"/>
    <lineage>
        <taxon>Bacteria</taxon>
        <taxon>Bacillati</taxon>
        <taxon>Bacillota</taxon>
        <taxon>Tissierellia</taxon>
        <taxon>Tissierellales</taxon>
        <taxon>Gottschalkiaceae</taxon>
        <taxon>Gottschalkia</taxon>
    </lineage>
</organism>
<dbReference type="InterPro" id="IPR024478">
    <property type="entry name" value="HlyB_4HB_MCP"/>
</dbReference>
<dbReference type="KEGG" id="cad:Curi_c25070"/>
<dbReference type="eggNOG" id="COG0840">
    <property type="taxonomic scope" value="Bacteria"/>
</dbReference>
<dbReference type="Gene3D" id="1.10.287.950">
    <property type="entry name" value="Methyl-accepting chemotaxis protein"/>
    <property type="match status" value="1"/>
</dbReference>
<feature type="domain" description="Methyl-accepting transducer" evidence="4">
    <location>
        <begin position="289"/>
        <end position="546"/>
    </location>
</feature>
<accession>K0B2W8</accession>
<dbReference type="AlphaFoldDB" id="K0B2W8"/>
<keyword evidence="3" id="KW-0175">Coiled coil</keyword>
<name>K0B2W8_GOTA9</name>
<dbReference type="Pfam" id="PF00015">
    <property type="entry name" value="MCPsignal"/>
    <property type="match status" value="1"/>
</dbReference>
<dbReference type="SUPFAM" id="SSF58104">
    <property type="entry name" value="Methyl-accepting chemotaxis protein (MCP) signaling domain"/>
    <property type="match status" value="1"/>
</dbReference>
<dbReference type="InterPro" id="IPR004089">
    <property type="entry name" value="MCPsignal_dom"/>
</dbReference>
<dbReference type="GO" id="GO:0016020">
    <property type="term" value="C:membrane"/>
    <property type="evidence" value="ECO:0007669"/>
    <property type="project" value="InterPro"/>
</dbReference>
<dbReference type="Proteomes" id="UP000006094">
    <property type="component" value="Chromosome"/>
</dbReference>
<dbReference type="PROSITE" id="PS50111">
    <property type="entry name" value="CHEMOTAXIS_TRANSDUC_2"/>
    <property type="match status" value="1"/>
</dbReference>
<evidence type="ECO:0000259" key="4">
    <source>
        <dbReference type="PROSITE" id="PS50111"/>
    </source>
</evidence>
<dbReference type="SMART" id="SM00283">
    <property type="entry name" value="MA"/>
    <property type="match status" value="1"/>
</dbReference>
<protein>
    <submittedName>
        <fullName evidence="5">Methyl-accepting chemotaxis sensory transducer</fullName>
    </submittedName>
</protein>
<dbReference type="EMBL" id="CP003326">
    <property type="protein sequence ID" value="AFS79502.1"/>
    <property type="molecule type" value="Genomic_DNA"/>
</dbReference>
<dbReference type="RefSeq" id="WP_014968636.1">
    <property type="nucleotide sequence ID" value="NC_018664.1"/>
</dbReference>
<evidence type="ECO:0000256" key="2">
    <source>
        <dbReference type="PROSITE-ProRule" id="PRU00284"/>
    </source>
</evidence>
<dbReference type="GO" id="GO:0007165">
    <property type="term" value="P:signal transduction"/>
    <property type="evidence" value="ECO:0007669"/>
    <property type="project" value="UniProtKB-KW"/>
</dbReference>
<evidence type="ECO:0000256" key="3">
    <source>
        <dbReference type="SAM" id="Coils"/>
    </source>
</evidence>
<gene>
    <name evidence="5" type="ordered locus">Curi_c25070</name>
</gene>
<dbReference type="PANTHER" id="PTHR32089">
    <property type="entry name" value="METHYL-ACCEPTING CHEMOTAXIS PROTEIN MCPB"/>
    <property type="match status" value="1"/>
</dbReference>
<keyword evidence="1 2" id="KW-0807">Transducer</keyword>
<evidence type="ECO:0000256" key="1">
    <source>
        <dbReference type="ARBA" id="ARBA00023224"/>
    </source>
</evidence>
<feature type="coiled-coil region" evidence="3">
    <location>
        <begin position="78"/>
        <end position="105"/>
    </location>
</feature>
<proteinExistence type="predicted"/>
<evidence type="ECO:0000313" key="5">
    <source>
        <dbReference type="EMBL" id="AFS79502.1"/>
    </source>
</evidence>
<dbReference type="Pfam" id="PF12729">
    <property type="entry name" value="4HB_MCP_1"/>
    <property type="match status" value="1"/>
</dbReference>
<evidence type="ECO:0000313" key="6">
    <source>
        <dbReference type="Proteomes" id="UP000006094"/>
    </source>
</evidence>
<keyword evidence="6" id="KW-1185">Reference proteome</keyword>